<dbReference type="PANTHER" id="PTHR22748:SF6">
    <property type="entry name" value="DNA-(APURINIC OR APYRIMIDINIC SITE) ENDONUCLEASE"/>
    <property type="match status" value="1"/>
</dbReference>
<evidence type="ECO:0000256" key="7">
    <source>
        <dbReference type="PIRSR" id="PIRSR604808-2"/>
    </source>
</evidence>
<feature type="binding site" evidence="7">
    <location>
        <position position="237"/>
    </location>
    <ligand>
        <name>Mg(2+)</name>
        <dbReference type="ChEBI" id="CHEBI:18420"/>
        <label>1</label>
    </ligand>
</feature>
<evidence type="ECO:0000256" key="5">
    <source>
        <dbReference type="ARBA" id="ARBA00022842"/>
    </source>
</evidence>
<dbReference type="PANTHER" id="PTHR22748">
    <property type="entry name" value="AP ENDONUCLEASE"/>
    <property type="match status" value="1"/>
</dbReference>
<feature type="site" description="Transition state stabilizer" evidence="8">
    <location>
        <position position="142"/>
    </location>
</feature>
<evidence type="ECO:0000256" key="2">
    <source>
        <dbReference type="ARBA" id="ARBA00007092"/>
    </source>
</evidence>
<dbReference type="EMBL" id="CP003378">
    <property type="protein sequence ID" value="AFZ69907.1"/>
    <property type="molecule type" value="Genomic_DNA"/>
</dbReference>
<dbReference type="GO" id="GO:0008081">
    <property type="term" value="F:phosphoric diester hydrolase activity"/>
    <property type="evidence" value="ECO:0007669"/>
    <property type="project" value="TreeGrafter"/>
</dbReference>
<dbReference type="NCBIfam" id="TIGR00633">
    <property type="entry name" value="xth"/>
    <property type="match status" value="1"/>
</dbReference>
<sequence length="245" mass="28786">MKILTWNVNGLRSVLSKGLPKELLNFDIIMFQEIKTDTIPDELQNLGYEIYIYPAKRKGYAGTLTMTKIKPKNVLFGIGNEEFDSEGRNITLEFDEFYVINSYFPNAQHGLTRLDYKLSFNSQMEKFLSSLKKPKIICGDFNVAHKEIDIARPKDNVNNPGFTQQERDWMTHFLELGYIDAFRIFHKEPNRYSWWSYRFHAREKNIGWRIDYCVVSSDIVKRVKDCDIMDKIMGSDHAPVYLIIE</sequence>
<gene>
    <name evidence="10" type="ordered locus">Calag_0119</name>
</gene>
<evidence type="ECO:0000259" key="9">
    <source>
        <dbReference type="Pfam" id="PF03372"/>
    </source>
</evidence>
<dbReference type="GO" id="GO:0006284">
    <property type="term" value="P:base-excision repair"/>
    <property type="evidence" value="ECO:0007669"/>
    <property type="project" value="TreeGrafter"/>
</dbReference>
<organism evidence="10 11">
    <name type="scientific">Caldisphaera lagunensis (strain DSM 15908 / JCM 11604 / ANMR 0165 / IC-154)</name>
    <dbReference type="NCBI Taxonomy" id="1056495"/>
    <lineage>
        <taxon>Archaea</taxon>
        <taxon>Thermoproteota</taxon>
        <taxon>Thermoprotei</taxon>
        <taxon>Acidilobales</taxon>
        <taxon>Caldisphaeraceae</taxon>
        <taxon>Caldisphaera</taxon>
    </lineage>
</organism>
<dbReference type="RefSeq" id="WP_015231805.1">
    <property type="nucleotide sequence ID" value="NC_019791.1"/>
</dbReference>
<comment type="cofactor">
    <cofactor evidence="1">
        <name>Mn(2+)</name>
        <dbReference type="ChEBI" id="CHEBI:29035"/>
    </cofactor>
</comment>
<dbReference type="PROSITE" id="PS51435">
    <property type="entry name" value="AP_NUCLEASE_F1_4"/>
    <property type="match status" value="1"/>
</dbReference>
<dbReference type="HOGENOM" id="CLU_027539_1_3_2"/>
<feature type="binding site" evidence="7">
    <location>
        <position position="7"/>
    </location>
    <ligand>
        <name>Mg(2+)</name>
        <dbReference type="ChEBI" id="CHEBI:18420"/>
        <label>1</label>
    </ligand>
</feature>
<feature type="active site" description="Proton donor/acceptor" evidence="6">
    <location>
        <position position="140"/>
    </location>
</feature>
<keyword evidence="4" id="KW-0378">Hydrolase</keyword>
<dbReference type="eggNOG" id="arCOG02207">
    <property type="taxonomic scope" value="Archaea"/>
</dbReference>
<dbReference type="Proteomes" id="UP000010469">
    <property type="component" value="Chromosome"/>
</dbReference>
<evidence type="ECO:0000313" key="10">
    <source>
        <dbReference type="EMBL" id="AFZ69907.1"/>
    </source>
</evidence>
<protein>
    <submittedName>
        <fullName evidence="10">Exodeoxyribonuclease III</fullName>
    </submittedName>
</protein>
<dbReference type="AlphaFoldDB" id="L0A9T7"/>
<dbReference type="STRING" id="1056495.Calag_0119"/>
<dbReference type="CDD" id="cd09073">
    <property type="entry name" value="ExoIII_AP-endo"/>
    <property type="match status" value="1"/>
</dbReference>
<dbReference type="GO" id="GO:0008311">
    <property type="term" value="F:double-stranded DNA 3'-5' DNA exonuclease activity"/>
    <property type="evidence" value="ECO:0007669"/>
    <property type="project" value="TreeGrafter"/>
</dbReference>
<accession>L0A9T7</accession>
<dbReference type="GeneID" id="14211379"/>
<dbReference type="KEGG" id="clg:Calag_0119"/>
<dbReference type="GO" id="GO:0003906">
    <property type="term" value="F:DNA-(apurinic or apyrimidinic site) endonuclease activity"/>
    <property type="evidence" value="ECO:0007669"/>
    <property type="project" value="TreeGrafter"/>
</dbReference>
<dbReference type="InterPro" id="IPR036691">
    <property type="entry name" value="Endo/exonu/phosph_ase_sf"/>
</dbReference>
<evidence type="ECO:0000256" key="1">
    <source>
        <dbReference type="ARBA" id="ARBA00001936"/>
    </source>
</evidence>
<feature type="domain" description="Endonuclease/exonuclease/phosphatase" evidence="9">
    <location>
        <begin position="4"/>
        <end position="237"/>
    </location>
</feature>
<dbReference type="InterPro" id="IPR020848">
    <property type="entry name" value="AP_endonuclease_F1_CS"/>
</dbReference>
<dbReference type="OrthoDB" id="146626at2157"/>
<reference evidence="11" key="1">
    <citation type="submission" date="2012-03" db="EMBL/GenBank/DDBJ databases">
        <title>Complete genome of Caldisphaera lagunensis DSM 15908.</title>
        <authorList>
            <person name="Lucas S."/>
            <person name="Copeland A."/>
            <person name="Lapidus A."/>
            <person name="Glavina del Rio T."/>
            <person name="Dalin E."/>
            <person name="Tice H."/>
            <person name="Bruce D."/>
            <person name="Goodwin L."/>
            <person name="Pitluck S."/>
            <person name="Peters L."/>
            <person name="Mikhailova N."/>
            <person name="Teshima H."/>
            <person name="Kyrpides N."/>
            <person name="Mavromatis K."/>
            <person name="Ivanova N."/>
            <person name="Brettin T."/>
            <person name="Detter J.C."/>
            <person name="Han C."/>
            <person name="Larimer F."/>
            <person name="Land M."/>
            <person name="Hauser L."/>
            <person name="Markowitz V."/>
            <person name="Cheng J.-F."/>
            <person name="Hugenholtz P."/>
            <person name="Woyke T."/>
            <person name="Wu D."/>
            <person name="Spring S."/>
            <person name="Schroeder M."/>
            <person name="Brambilla E."/>
            <person name="Klenk H.-P."/>
            <person name="Eisen J.A."/>
        </authorList>
    </citation>
    <scope>NUCLEOTIDE SEQUENCE [LARGE SCALE GENOMIC DNA]</scope>
    <source>
        <strain evidence="11">DSM 15908 / JCM 11604 / IC-154</strain>
    </source>
</reference>
<dbReference type="GO" id="GO:0046872">
    <property type="term" value="F:metal ion binding"/>
    <property type="evidence" value="ECO:0007669"/>
    <property type="project" value="UniProtKB-KW"/>
</dbReference>
<keyword evidence="11" id="KW-1185">Reference proteome</keyword>
<feature type="active site" description="Proton acceptor" evidence="6">
    <location>
        <position position="237"/>
    </location>
</feature>
<evidence type="ECO:0000313" key="11">
    <source>
        <dbReference type="Proteomes" id="UP000010469"/>
    </source>
</evidence>
<dbReference type="GO" id="GO:0003677">
    <property type="term" value="F:DNA binding"/>
    <property type="evidence" value="ECO:0007669"/>
    <property type="project" value="InterPro"/>
</dbReference>
<dbReference type="Pfam" id="PF03372">
    <property type="entry name" value="Exo_endo_phos"/>
    <property type="match status" value="1"/>
</dbReference>
<feature type="binding site" evidence="7">
    <location>
        <position position="236"/>
    </location>
    <ligand>
        <name>Mg(2+)</name>
        <dbReference type="ChEBI" id="CHEBI:18420"/>
        <label>1</label>
    </ligand>
</feature>
<dbReference type="SUPFAM" id="SSF56219">
    <property type="entry name" value="DNase I-like"/>
    <property type="match status" value="1"/>
</dbReference>
<keyword evidence="5 7" id="KW-0460">Magnesium</keyword>
<dbReference type="InterPro" id="IPR005135">
    <property type="entry name" value="Endo/exonuclease/phosphatase"/>
</dbReference>
<dbReference type="InParanoid" id="L0A9T7"/>
<evidence type="ECO:0000256" key="8">
    <source>
        <dbReference type="PIRSR" id="PIRSR604808-3"/>
    </source>
</evidence>
<feature type="binding site" evidence="7">
    <location>
        <position position="142"/>
    </location>
    <ligand>
        <name>Mg(2+)</name>
        <dbReference type="ChEBI" id="CHEBI:18420"/>
        <label>1</label>
    </ligand>
</feature>
<feature type="site" description="Important for catalytic activity" evidence="8">
    <location>
        <position position="211"/>
    </location>
</feature>
<keyword evidence="7" id="KW-0464">Manganese</keyword>
<dbReference type="NCBIfam" id="TIGR00195">
    <property type="entry name" value="exoDNase_III"/>
    <property type="match status" value="1"/>
</dbReference>
<evidence type="ECO:0000256" key="4">
    <source>
        <dbReference type="ARBA" id="ARBA00022801"/>
    </source>
</evidence>
<proteinExistence type="inferred from homology"/>
<comment type="cofactor">
    <cofactor evidence="7">
        <name>Mg(2+)</name>
        <dbReference type="ChEBI" id="CHEBI:18420"/>
    </cofactor>
    <cofactor evidence="7">
        <name>Mn(2+)</name>
        <dbReference type="ChEBI" id="CHEBI:29035"/>
    </cofactor>
    <text evidence="7">Probably binds two magnesium or manganese ions per subunit.</text>
</comment>
<evidence type="ECO:0000256" key="3">
    <source>
        <dbReference type="ARBA" id="ARBA00022723"/>
    </source>
</evidence>
<dbReference type="PROSITE" id="PS00728">
    <property type="entry name" value="AP_NUCLEASE_F1_3"/>
    <property type="match status" value="1"/>
</dbReference>
<feature type="binding site" evidence="7">
    <location>
        <position position="140"/>
    </location>
    <ligand>
        <name>Mg(2+)</name>
        <dbReference type="ChEBI" id="CHEBI:18420"/>
        <label>1</label>
    </ligand>
</feature>
<feature type="active site" evidence="6">
    <location>
        <position position="103"/>
    </location>
</feature>
<evidence type="ECO:0000256" key="6">
    <source>
        <dbReference type="PIRSR" id="PIRSR604808-1"/>
    </source>
</evidence>
<dbReference type="InterPro" id="IPR004808">
    <property type="entry name" value="AP_endonuc_1"/>
</dbReference>
<dbReference type="FunCoup" id="L0A9T7">
    <property type="interactions" value="164"/>
</dbReference>
<keyword evidence="3 7" id="KW-0479">Metal-binding</keyword>
<dbReference type="Gene3D" id="3.60.10.10">
    <property type="entry name" value="Endonuclease/exonuclease/phosphatase"/>
    <property type="match status" value="1"/>
</dbReference>
<feature type="site" description="Interaction with DNA substrate" evidence="8">
    <location>
        <position position="237"/>
    </location>
</feature>
<comment type="similarity">
    <text evidence="2">Belongs to the DNA repair enzymes AP/ExoA family.</text>
</comment>
<name>L0A9T7_CALLD</name>
<feature type="binding site" evidence="7">
    <location>
        <position position="33"/>
    </location>
    <ligand>
        <name>Mg(2+)</name>
        <dbReference type="ChEBI" id="CHEBI:18420"/>
        <label>1</label>
    </ligand>
</feature>